<name>A0A1G8Y0L8_9FLAO</name>
<dbReference type="Proteomes" id="UP000199580">
    <property type="component" value="Unassembled WGS sequence"/>
</dbReference>
<proteinExistence type="predicted"/>
<organism evidence="1 2">
    <name type="scientific">Flavobacterium noncentrifugens</name>
    <dbReference type="NCBI Taxonomy" id="1128970"/>
    <lineage>
        <taxon>Bacteria</taxon>
        <taxon>Pseudomonadati</taxon>
        <taxon>Bacteroidota</taxon>
        <taxon>Flavobacteriia</taxon>
        <taxon>Flavobacteriales</taxon>
        <taxon>Flavobacteriaceae</taxon>
        <taxon>Flavobacterium</taxon>
    </lineage>
</organism>
<sequence length="54" mass="6440">MNIGEPYCMIPNSGLTASQPATLRFYFRVKIVKFMIFWRLKDNAWQIHRVLSLH</sequence>
<dbReference type="STRING" id="1128970.SAMN04487935_2143"/>
<protein>
    <submittedName>
        <fullName evidence="1">Uncharacterized protein</fullName>
    </submittedName>
</protein>
<evidence type="ECO:0000313" key="1">
    <source>
        <dbReference type="EMBL" id="SDJ96348.1"/>
    </source>
</evidence>
<accession>A0A1G8Y0L8</accession>
<gene>
    <name evidence="1" type="ORF">SAMN04487935_2143</name>
</gene>
<keyword evidence="2" id="KW-1185">Reference proteome</keyword>
<dbReference type="AlphaFoldDB" id="A0A1G8Y0L8"/>
<reference evidence="1 2" key="1">
    <citation type="submission" date="2016-10" db="EMBL/GenBank/DDBJ databases">
        <authorList>
            <person name="de Groot N.N."/>
        </authorList>
    </citation>
    <scope>NUCLEOTIDE SEQUENCE [LARGE SCALE GENOMIC DNA]</scope>
    <source>
        <strain evidence="1 2">CGMCC 1.10076</strain>
    </source>
</reference>
<dbReference type="EMBL" id="FNEZ01000003">
    <property type="protein sequence ID" value="SDJ96348.1"/>
    <property type="molecule type" value="Genomic_DNA"/>
</dbReference>
<evidence type="ECO:0000313" key="2">
    <source>
        <dbReference type="Proteomes" id="UP000199580"/>
    </source>
</evidence>